<dbReference type="InterPro" id="IPR001029">
    <property type="entry name" value="Flagellin_N"/>
</dbReference>
<dbReference type="PANTHER" id="PTHR42792:SF1">
    <property type="entry name" value="FLAGELLAR HOOK-ASSOCIATED PROTEIN 3"/>
    <property type="match status" value="1"/>
</dbReference>
<keyword evidence="2" id="KW-0966">Cell projection</keyword>
<organism evidence="2 3">
    <name type="scientific">Bacillus yunxiaonensis</name>
    <dbReference type="NCBI Taxonomy" id="3127665"/>
    <lineage>
        <taxon>Bacteria</taxon>
        <taxon>Bacillati</taxon>
        <taxon>Bacillota</taxon>
        <taxon>Bacilli</taxon>
        <taxon>Bacillales</taxon>
        <taxon>Bacillaceae</taxon>
        <taxon>Bacillus</taxon>
    </lineage>
</organism>
<evidence type="ECO:0000313" key="2">
    <source>
        <dbReference type="EMBL" id="MEI4830580.1"/>
    </source>
</evidence>
<keyword evidence="2" id="KW-0969">Cilium</keyword>
<feature type="domain" description="Flagellin N-terminal" evidence="1">
    <location>
        <begin position="3"/>
        <end position="138"/>
    </location>
</feature>
<dbReference type="Proteomes" id="UP001367922">
    <property type="component" value="Unassembled WGS sequence"/>
</dbReference>
<dbReference type="InterPro" id="IPR001492">
    <property type="entry name" value="Flagellin"/>
</dbReference>
<evidence type="ECO:0000313" key="3">
    <source>
        <dbReference type="Proteomes" id="UP001367922"/>
    </source>
</evidence>
<dbReference type="EMBL" id="JBAWSV010000004">
    <property type="protein sequence ID" value="MEI4830580.1"/>
    <property type="molecule type" value="Genomic_DNA"/>
</dbReference>
<sequence length="287" mass="31591">MRVSTSQSTSWAKSELMRLNSQQMYHRNQVSSGKKNIRMSEDPLAASKSFALDHSIANIEQMQKDIADSKNVLKQTGNTLQSVSKSLSRVNEITIQALNGINGLGELKAIGTEVDQILKQVVSLANTKEEGHYLFGGEGTTQPPFADDGTYQGGEKDIAWTLNDGYDVKVFRNGKDLLTPTIQTLVKLKDALQSGDRKALEPLMQQNKDNLDNVLNHTTEVGATMNTLNSFETILNEQNIALQENKKEVEGVDLSVAISDLAYINATYEATLKAVSTMSKISILDYM</sequence>
<keyword evidence="2" id="KW-0282">Flagellum</keyword>
<dbReference type="Pfam" id="PF00669">
    <property type="entry name" value="Flagellin_N"/>
    <property type="match status" value="1"/>
</dbReference>
<dbReference type="Gene3D" id="1.20.1330.10">
    <property type="entry name" value="f41 fragment of flagellin, N-terminal domain"/>
    <property type="match status" value="1"/>
</dbReference>
<reference evidence="2 3" key="1">
    <citation type="submission" date="2024-01" db="EMBL/GenBank/DDBJ databases">
        <title>Seven novel Bacillus-like species.</title>
        <authorList>
            <person name="Liu G."/>
        </authorList>
    </citation>
    <scope>NUCLEOTIDE SEQUENCE [LARGE SCALE GENOMIC DNA]</scope>
    <source>
        <strain evidence="2 3">FJAT-53711</strain>
    </source>
</reference>
<accession>A0ABU8FX86</accession>
<dbReference type="RefSeq" id="WP_336482899.1">
    <property type="nucleotide sequence ID" value="NZ_JBAWSV010000004.1"/>
</dbReference>
<evidence type="ECO:0000259" key="1">
    <source>
        <dbReference type="Pfam" id="PF00669"/>
    </source>
</evidence>
<dbReference type="PANTHER" id="PTHR42792">
    <property type="entry name" value="FLAGELLIN"/>
    <property type="match status" value="1"/>
</dbReference>
<keyword evidence="3" id="KW-1185">Reference proteome</keyword>
<dbReference type="InterPro" id="IPR013384">
    <property type="entry name" value="Flagell_FlgL"/>
</dbReference>
<dbReference type="NCBIfam" id="TIGR02550">
    <property type="entry name" value="flagell_flgL"/>
    <property type="match status" value="1"/>
</dbReference>
<name>A0ABU8FX86_9BACI</name>
<dbReference type="SUPFAM" id="SSF64518">
    <property type="entry name" value="Phase 1 flagellin"/>
    <property type="match status" value="1"/>
</dbReference>
<dbReference type="NCBIfam" id="NF005980">
    <property type="entry name" value="PRK08073.1"/>
    <property type="match status" value="1"/>
</dbReference>
<proteinExistence type="predicted"/>
<gene>
    <name evidence="2" type="ORF">WAX78_14075</name>
</gene>
<protein>
    <submittedName>
        <fullName evidence="2">Flagellar hook-associated protein 3</fullName>
    </submittedName>
</protein>
<comment type="caution">
    <text evidence="2">The sequence shown here is derived from an EMBL/GenBank/DDBJ whole genome shotgun (WGS) entry which is preliminary data.</text>
</comment>